<dbReference type="SUPFAM" id="SSF56219">
    <property type="entry name" value="DNase I-like"/>
    <property type="match status" value="1"/>
</dbReference>
<dbReference type="AlphaFoldDB" id="A0A7J6B163"/>
<dbReference type="InterPro" id="IPR036691">
    <property type="entry name" value="Endo/exonu/phosph_ase_sf"/>
</dbReference>
<evidence type="ECO:0000313" key="3">
    <source>
        <dbReference type="EMBL" id="KAF4088833.1"/>
    </source>
</evidence>
<dbReference type="Gene3D" id="3.60.10.10">
    <property type="entry name" value="Endonuclease/exonuclease/phosphatase"/>
    <property type="match status" value="1"/>
</dbReference>
<dbReference type="Pfam" id="PF00078">
    <property type="entry name" value="RVT_1"/>
    <property type="match status" value="1"/>
</dbReference>
<sequence length="472" mass="51994">LLVLGDFNIHLDKPHAADFLALLHTFDLKQLTTPATHKAGKQLDLILTRNCTTHDLLISPLHTSDHFFIQFSISLPSPSSLSPPSISFRRNLRSLSPSHFSSIVTTLLPSNGHFSSLDVNTATDMLCSTLTSSLDSICPLTSRPARTSPSCPWLSEALRSNRAKLRASERKWRKSNNPIDLTNYQTLLSSFSKSISIAKTTYFQDKIGSSPNTRILFKTFSSLLCPPPPTSPSSLTADDFASFFSSKVTSIRNQFSTPDMHRPTPPPRTSQLTSFSPLSETDVSKLLRSSRPTTCPLDPIPSQLLQSIAPTLLPALTHIFNTSLSTGTYPTSFKQARVTPLLKKPSLNPSIVDNYRPVSLLPFLSKTLERAVFNQLHNFLTQNNLLDTKQSGFKSNHSTETALLSVTEALRLARATSRSSVLILLDLSAAFDTVNHQILLSTLSNLGINGTVLRWVESYLSDRSFKVSWSGA</sequence>
<feature type="region of interest" description="Disordered" evidence="1">
    <location>
        <begin position="255"/>
        <end position="275"/>
    </location>
</feature>
<gene>
    <name evidence="3" type="ORF">AMELA_G00059270</name>
</gene>
<evidence type="ECO:0000256" key="1">
    <source>
        <dbReference type="SAM" id="MobiDB-lite"/>
    </source>
</evidence>
<feature type="domain" description="Reverse transcriptase" evidence="2">
    <location>
        <begin position="322"/>
        <end position="472"/>
    </location>
</feature>
<proteinExistence type="predicted"/>
<dbReference type="EMBL" id="JAAGNN010000005">
    <property type="protein sequence ID" value="KAF4088833.1"/>
    <property type="molecule type" value="Genomic_DNA"/>
</dbReference>
<evidence type="ECO:0000259" key="2">
    <source>
        <dbReference type="PROSITE" id="PS50878"/>
    </source>
</evidence>
<comment type="caution">
    <text evidence="3">The sequence shown here is derived from an EMBL/GenBank/DDBJ whole genome shotgun (WGS) entry which is preliminary data.</text>
</comment>
<reference evidence="3 4" key="1">
    <citation type="submission" date="2020-02" db="EMBL/GenBank/DDBJ databases">
        <title>A chromosome-scale genome assembly of the black bullhead catfish (Ameiurus melas).</title>
        <authorList>
            <person name="Wen M."/>
            <person name="Zham M."/>
            <person name="Cabau C."/>
            <person name="Klopp C."/>
            <person name="Donnadieu C."/>
            <person name="Roques C."/>
            <person name="Bouchez O."/>
            <person name="Lampietro C."/>
            <person name="Jouanno E."/>
            <person name="Herpin A."/>
            <person name="Louis A."/>
            <person name="Berthelot C."/>
            <person name="Parey E."/>
            <person name="Roest-Crollius H."/>
            <person name="Braasch I."/>
            <person name="Postlethwait J."/>
            <person name="Robinson-Rechavi M."/>
            <person name="Echchiki A."/>
            <person name="Begum T."/>
            <person name="Montfort J."/>
            <person name="Schartl M."/>
            <person name="Bobe J."/>
            <person name="Guiguen Y."/>
        </authorList>
    </citation>
    <scope>NUCLEOTIDE SEQUENCE [LARGE SCALE GENOMIC DNA]</scope>
    <source>
        <strain evidence="3">M_S1</strain>
        <tissue evidence="3">Blood</tissue>
    </source>
</reference>
<dbReference type="InterPro" id="IPR000477">
    <property type="entry name" value="RT_dom"/>
</dbReference>
<feature type="non-terminal residue" evidence="3">
    <location>
        <position position="1"/>
    </location>
</feature>
<protein>
    <recommendedName>
        <fullName evidence="2">Reverse transcriptase domain-containing protein</fullName>
    </recommendedName>
</protein>
<evidence type="ECO:0000313" key="4">
    <source>
        <dbReference type="Proteomes" id="UP000593565"/>
    </source>
</evidence>
<name>A0A7J6B163_AMEME</name>
<accession>A0A7J6B163</accession>
<dbReference type="PANTHER" id="PTHR47510">
    <property type="entry name" value="REVERSE TRANSCRIPTASE DOMAIN-CONTAINING PROTEIN"/>
    <property type="match status" value="1"/>
</dbReference>
<organism evidence="3 4">
    <name type="scientific">Ameiurus melas</name>
    <name type="common">Black bullhead</name>
    <name type="synonym">Silurus melas</name>
    <dbReference type="NCBI Taxonomy" id="219545"/>
    <lineage>
        <taxon>Eukaryota</taxon>
        <taxon>Metazoa</taxon>
        <taxon>Chordata</taxon>
        <taxon>Craniata</taxon>
        <taxon>Vertebrata</taxon>
        <taxon>Euteleostomi</taxon>
        <taxon>Actinopterygii</taxon>
        <taxon>Neopterygii</taxon>
        <taxon>Teleostei</taxon>
        <taxon>Ostariophysi</taxon>
        <taxon>Siluriformes</taxon>
        <taxon>Ictaluridae</taxon>
        <taxon>Ameiurus</taxon>
    </lineage>
</organism>
<dbReference type="PROSITE" id="PS50878">
    <property type="entry name" value="RT_POL"/>
    <property type="match status" value="1"/>
</dbReference>
<dbReference type="InterPro" id="IPR043502">
    <property type="entry name" value="DNA/RNA_pol_sf"/>
</dbReference>
<dbReference type="Proteomes" id="UP000593565">
    <property type="component" value="Unassembled WGS sequence"/>
</dbReference>
<dbReference type="SUPFAM" id="SSF56672">
    <property type="entry name" value="DNA/RNA polymerases"/>
    <property type="match status" value="1"/>
</dbReference>
<dbReference type="PANTHER" id="PTHR47510:SF3">
    <property type="entry name" value="ENDO_EXONUCLEASE_PHOSPHATASE DOMAIN-CONTAINING PROTEIN"/>
    <property type="match status" value="1"/>
</dbReference>
<keyword evidence="4" id="KW-1185">Reference proteome</keyword>